<comment type="caution">
    <text evidence="3">The sequence shown here is derived from an EMBL/GenBank/DDBJ whole genome shotgun (WGS) entry which is preliminary data.</text>
</comment>
<name>A0AA36ISC1_9DINO</name>
<keyword evidence="4" id="KW-1185">Reference proteome</keyword>
<keyword evidence="2" id="KW-0472">Membrane</keyword>
<organism evidence="3 4">
    <name type="scientific">Effrenium voratum</name>
    <dbReference type="NCBI Taxonomy" id="2562239"/>
    <lineage>
        <taxon>Eukaryota</taxon>
        <taxon>Sar</taxon>
        <taxon>Alveolata</taxon>
        <taxon>Dinophyceae</taxon>
        <taxon>Suessiales</taxon>
        <taxon>Symbiodiniaceae</taxon>
        <taxon>Effrenium</taxon>
    </lineage>
</organism>
<evidence type="ECO:0000256" key="1">
    <source>
        <dbReference type="SAM" id="MobiDB-lite"/>
    </source>
</evidence>
<feature type="transmembrane region" description="Helical" evidence="2">
    <location>
        <begin position="20"/>
        <end position="42"/>
    </location>
</feature>
<gene>
    <name evidence="3" type="ORF">EVOR1521_LOCUS17762</name>
</gene>
<dbReference type="EMBL" id="CAUJNA010002398">
    <property type="protein sequence ID" value="CAJ1392745.1"/>
    <property type="molecule type" value="Genomic_DNA"/>
</dbReference>
<dbReference type="Proteomes" id="UP001178507">
    <property type="component" value="Unassembled WGS sequence"/>
</dbReference>
<proteinExistence type="predicted"/>
<feature type="region of interest" description="Disordered" evidence="1">
    <location>
        <begin position="306"/>
        <end position="328"/>
    </location>
</feature>
<feature type="transmembrane region" description="Helical" evidence="2">
    <location>
        <begin position="81"/>
        <end position="102"/>
    </location>
</feature>
<feature type="non-terminal residue" evidence="3">
    <location>
        <position position="624"/>
    </location>
</feature>
<evidence type="ECO:0000256" key="2">
    <source>
        <dbReference type="SAM" id="Phobius"/>
    </source>
</evidence>
<sequence length="624" mass="68933">MPSSCLCFCKASALKGNPGWLFWLASGWLGLAPGWLSGWFGLASGWLSGWFGLAPGWLSGWFGLAPGWFGLAPGWLSGWFGLAWLAFWLVWFGSWLAFWLVWLGFDGAKKFQDGGLPALDEEFCRLSPEALAENLPNYEDRRALLARDPLACAEGFRTLVLLTLRHLLGVRFCPRCPNCATSGQPCSDAFGSNAVAGGGVLGRVDAVFGSIECQKSGALHARMQVFVQYASYTAHVRRSVYCDPDGWERDRAAAEEEWPEYKDCALMLSRPAYQASRRLRPEEWTRRYLAEDVEQLQQRKQHHVHLSAGPGGERRPLAHCRDPKDPTRCKSGFPRNSQLILGRTALVCRGLAEQLDLPVKGKRSSLGLQWGPVNDPNLNGNRPALLAALRCNGDLQAPYRFPVTKETHDDALCQEETCVGDGDVKLLVREAQRTQAGREVAAVLPGSVCSRVAQAAQAGYGCDYMNKRLPIAVQELKEWQRGHRELGEDLKDKPAGYIGARVAKRLTTDCYARGVCRGAVECANLTTRQAGNDPTAAESLKTAPVRLQLLEAAAAGEAWPAEPRQLRTDARPAAQRGRVVSCPFWTFYGFARHFLFKLAKRPFALEQLSERRDKGFHASLTRAG</sequence>
<dbReference type="AlphaFoldDB" id="A0AA36ISC1"/>
<feature type="compositionally biased region" description="Basic and acidic residues" evidence="1">
    <location>
        <begin position="312"/>
        <end position="328"/>
    </location>
</feature>
<keyword evidence="2" id="KW-1133">Transmembrane helix</keyword>
<reference evidence="3" key="1">
    <citation type="submission" date="2023-08" db="EMBL/GenBank/DDBJ databases">
        <authorList>
            <person name="Chen Y."/>
            <person name="Shah S."/>
            <person name="Dougan E. K."/>
            <person name="Thang M."/>
            <person name="Chan C."/>
        </authorList>
    </citation>
    <scope>NUCLEOTIDE SEQUENCE</scope>
</reference>
<feature type="transmembrane region" description="Helical" evidence="2">
    <location>
        <begin position="49"/>
        <end position="69"/>
    </location>
</feature>
<evidence type="ECO:0000313" key="4">
    <source>
        <dbReference type="Proteomes" id="UP001178507"/>
    </source>
</evidence>
<evidence type="ECO:0000313" key="3">
    <source>
        <dbReference type="EMBL" id="CAJ1392745.1"/>
    </source>
</evidence>
<protein>
    <submittedName>
        <fullName evidence="3">Uncharacterized protein</fullName>
    </submittedName>
</protein>
<keyword evidence="2" id="KW-0812">Transmembrane</keyword>
<accession>A0AA36ISC1</accession>